<dbReference type="InterPro" id="IPR011054">
    <property type="entry name" value="Rudment_hybrid_motif"/>
</dbReference>
<dbReference type="InterPro" id="IPR001882">
    <property type="entry name" value="Biotin_BS"/>
</dbReference>
<dbReference type="PANTHER" id="PTHR18866:SF126">
    <property type="entry name" value="BIOTIN CARBOXYLASE"/>
    <property type="match status" value="1"/>
</dbReference>
<evidence type="ECO:0000256" key="5">
    <source>
        <dbReference type="ARBA" id="ARBA00023267"/>
    </source>
</evidence>
<dbReference type="Pfam" id="PF00364">
    <property type="entry name" value="Biotin_lipoyl"/>
    <property type="match status" value="1"/>
</dbReference>
<protein>
    <submittedName>
        <fullName evidence="10">Acetyl/propionyl-CoA carboxylase, alpha subunit</fullName>
    </submittedName>
</protein>
<dbReference type="Pfam" id="PF02786">
    <property type="entry name" value="CPSase_L_D2"/>
    <property type="match status" value="1"/>
</dbReference>
<dbReference type="InterPro" id="IPR005481">
    <property type="entry name" value="BC-like_N"/>
</dbReference>
<evidence type="ECO:0000256" key="4">
    <source>
        <dbReference type="ARBA" id="ARBA00022840"/>
    </source>
</evidence>
<evidence type="ECO:0000256" key="2">
    <source>
        <dbReference type="ARBA" id="ARBA00022598"/>
    </source>
</evidence>
<dbReference type="Gene3D" id="2.40.50.100">
    <property type="match status" value="1"/>
</dbReference>
<evidence type="ECO:0000313" key="11">
    <source>
        <dbReference type="Proteomes" id="UP000184295"/>
    </source>
</evidence>
<keyword evidence="2" id="KW-0436">Ligase</keyword>
<accession>A0A1M4SEJ8</accession>
<feature type="domain" description="Lipoyl-binding" evidence="7">
    <location>
        <begin position="567"/>
        <end position="648"/>
    </location>
</feature>
<evidence type="ECO:0000256" key="1">
    <source>
        <dbReference type="ARBA" id="ARBA00001953"/>
    </source>
</evidence>
<evidence type="ECO:0000313" key="10">
    <source>
        <dbReference type="EMBL" id="SHE30611.1"/>
    </source>
</evidence>
<dbReference type="STRING" id="1121881.SAMN02745225_00242"/>
<reference evidence="11" key="1">
    <citation type="submission" date="2016-11" db="EMBL/GenBank/DDBJ databases">
        <authorList>
            <person name="Varghese N."/>
            <person name="Submissions S."/>
        </authorList>
    </citation>
    <scope>NUCLEOTIDE SEQUENCE [LARGE SCALE GENOMIC DNA]</scope>
    <source>
        <strain evidence="11">DSM 19514</strain>
    </source>
</reference>
<feature type="domain" description="Biotin carboxylation" evidence="9">
    <location>
        <begin position="1"/>
        <end position="438"/>
    </location>
</feature>
<dbReference type="InterPro" id="IPR011764">
    <property type="entry name" value="Biotin_carboxylation_dom"/>
</dbReference>
<dbReference type="Pfam" id="PF00289">
    <property type="entry name" value="Biotin_carb_N"/>
    <property type="match status" value="1"/>
</dbReference>
<dbReference type="GO" id="GO:0004075">
    <property type="term" value="F:biotin carboxylase activity"/>
    <property type="evidence" value="ECO:0007669"/>
    <property type="project" value="UniProtKB-EC"/>
</dbReference>
<evidence type="ECO:0000256" key="3">
    <source>
        <dbReference type="ARBA" id="ARBA00022741"/>
    </source>
</evidence>
<dbReference type="InterPro" id="IPR005479">
    <property type="entry name" value="CPAse_ATP-bd"/>
</dbReference>
<name>A0A1M4SEJ8_9ACTN</name>
<keyword evidence="4 6" id="KW-0067">ATP-binding</keyword>
<dbReference type="PANTHER" id="PTHR18866">
    <property type="entry name" value="CARBOXYLASE:PYRUVATE/ACETYL-COA/PROPIONYL-COA CARBOXYLASE"/>
    <property type="match status" value="1"/>
</dbReference>
<dbReference type="FunFam" id="2.40.50.100:FF:000003">
    <property type="entry name" value="Acetyl-CoA carboxylase biotin carboxyl carrier protein"/>
    <property type="match status" value="1"/>
</dbReference>
<dbReference type="PROSITE" id="PS00866">
    <property type="entry name" value="CPSASE_1"/>
    <property type="match status" value="1"/>
</dbReference>
<dbReference type="EMBL" id="FQUL01000002">
    <property type="protein sequence ID" value="SHE30611.1"/>
    <property type="molecule type" value="Genomic_DNA"/>
</dbReference>
<evidence type="ECO:0000259" key="8">
    <source>
        <dbReference type="PROSITE" id="PS50975"/>
    </source>
</evidence>
<comment type="cofactor">
    <cofactor evidence="1">
        <name>biotin</name>
        <dbReference type="ChEBI" id="CHEBI:57586"/>
    </cofactor>
</comment>
<dbReference type="PROSITE" id="PS50975">
    <property type="entry name" value="ATP_GRASP"/>
    <property type="match status" value="1"/>
</dbReference>
<dbReference type="PROSITE" id="PS50968">
    <property type="entry name" value="BIOTINYL_LIPOYL"/>
    <property type="match status" value="1"/>
</dbReference>
<dbReference type="Pfam" id="PF02785">
    <property type="entry name" value="Biotin_carb_C"/>
    <property type="match status" value="1"/>
</dbReference>
<dbReference type="Proteomes" id="UP000184295">
    <property type="component" value="Unassembled WGS sequence"/>
</dbReference>
<sequence length="653" mass="72849">MANRAEIASRIFRTAHELGIETVAIYSDPDYELPYVREATLALRIPGQYPRDTYLNIEAIMEAIERSGADAVHPGYGFLSENAKFASAIESAGVTFIGPSSDTIRTMGSKTEAKALMQDAYVPTLPQVVIDKDSEVDVETLSRLPYPLLVKAAYGGGGRGMRILTSPSEALSLIRAAQREALSSFGDPLVFVEPYIERPRHIEVQIFGDRFGDIAHLFERECSLQRRYQKIIEESPSPLLNQEQRTSLLETAVRAGKAVSYVGAGTVEFIFSPDGAFYFLEMNTRLQVEHPITEMVTGLDLVKEQFRIAQGEPLSKEIREAAQRGWAIEARIYAEDPLDNYTPQAGQLRDFSFDIDTVRVDSGFESNTSVSSFYDAMLAKVIAFADTREQAASKLELALRRAQIAGVPTNTSLIRAILKEEEFLRGDIDTAYLLRHTPATLIETLQLDTDDMNLYLSALVLYVSNKRSKRRTSLHEIPFAWRNVYNSDLSERVSVGDKEFLVSYGFRPKLAVKVDEREIRDPKIDCLDEHYVRFEGNGRLYNFWIHENGDGTYIVNGPAGSVNARISDRFPSTQRQEHRGSLLAPMPGTVVEVYVLANDKVLAGDPLLSLEAMKMQHVITAPNDGVVTEIRVKSGDQVGLKDLLVVLDESSND</sequence>
<gene>
    <name evidence="10" type="ORF">SAMN02745225_00242</name>
</gene>
<dbReference type="SUPFAM" id="SSF52440">
    <property type="entry name" value="PreATP-grasp domain"/>
    <property type="match status" value="1"/>
</dbReference>
<dbReference type="CDD" id="cd06850">
    <property type="entry name" value="biotinyl_domain"/>
    <property type="match status" value="1"/>
</dbReference>
<dbReference type="PROSITE" id="PS00188">
    <property type="entry name" value="BIOTIN"/>
    <property type="match status" value="1"/>
</dbReference>
<dbReference type="GO" id="GO:0046872">
    <property type="term" value="F:metal ion binding"/>
    <property type="evidence" value="ECO:0007669"/>
    <property type="project" value="InterPro"/>
</dbReference>
<dbReference type="PROSITE" id="PS50979">
    <property type="entry name" value="BC"/>
    <property type="match status" value="1"/>
</dbReference>
<proteinExistence type="predicted"/>
<evidence type="ECO:0000256" key="6">
    <source>
        <dbReference type="PROSITE-ProRule" id="PRU00409"/>
    </source>
</evidence>
<dbReference type="InterPro" id="IPR016185">
    <property type="entry name" value="PreATP-grasp_dom_sf"/>
</dbReference>
<feature type="domain" description="ATP-grasp" evidence="8">
    <location>
        <begin position="114"/>
        <end position="310"/>
    </location>
</feature>
<keyword evidence="5" id="KW-0092">Biotin</keyword>
<dbReference type="SUPFAM" id="SSF51230">
    <property type="entry name" value="Single hybrid motif"/>
    <property type="match status" value="1"/>
</dbReference>
<dbReference type="SMART" id="SM00878">
    <property type="entry name" value="Biotin_carb_C"/>
    <property type="match status" value="1"/>
</dbReference>
<keyword evidence="3 6" id="KW-0547">Nucleotide-binding</keyword>
<dbReference type="PROSITE" id="PS00867">
    <property type="entry name" value="CPSASE_2"/>
    <property type="match status" value="1"/>
</dbReference>
<evidence type="ECO:0000259" key="9">
    <source>
        <dbReference type="PROSITE" id="PS50979"/>
    </source>
</evidence>
<dbReference type="GO" id="GO:0005524">
    <property type="term" value="F:ATP binding"/>
    <property type="evidence" value="ECO:0007669"/>
    <property type="project" value="UniProtKB-UniRule"/>
</dbReference>
<organism evidence="10 11">
    <name type="scientific">Ferrithrix thermotolerans DSM 19514</name>
    <dbReference type="NCBI Taxonomy" id="1121881"/>
    <lineage>
        <taxon>Bacteria</taxon>
        <taxon>Bacillati</taxon>
        <taxon>Actinomycetota</taxon>
        <taxon>Acidimicrobiia</taxon>
        <taxon>Acidimicrobiales</taxon>
        <taxon>Acidimicrobiaceae</taxon>
        <taxon>Ferrithrix</taxon>
    </lineage>
</organism>
<dbReference type="InterPro" id="IPR000089">
    <property type="entry name" value="Biotin_lipoyl"/>
</dbReference>
<dbReference type="InterPro" id="IPR011053">
    <property type="entry name" value="Single_hybrid_motif"/>
</dbReference>
<dbReference type="Gene3D" id="3.30.470.20">
    <property type="entry name" value="ATP-grasp fold, B domain"/>
    <property type="match status" value="1"/>
</dbReference>
<dbReference type="SUPFAM" id="SSF51246">
    <property type="entry name" value="Rudiment single hybrid motif"/>
    <property type="match status" value="1"/>
</dbReference>
<dbReference type="InterPro" id="IPR011761">
    <property type="entry name" value="ATP-grasp"/>
</dbReference>
<dbReference type="SUPFAM" id="SSF56059">
    <property type="entry name" value="Glutathione synthetase ATP-binding domain-like"/>
    <property type="match status" value="1"/>
</dbReference>
<dbReference type="InterPro" id="IPR050856">
    <property type="entry name" value="Biotin_carboxylase_complex"/>
</dbReference>
<dbReference type="InterPro" id="IPR005482">
    <property type="entry name" value="Biotin_COase_C"/>
</dbReference>
<keyword evidence="11" id="KW-1185">Reference proteome</keyword>
<dbReference type="AlphaFoldDB" id="A0A1M4SEJ8"/>
<evidence type="ECO:0000259" key="7">
    <source>
        <dbReference type="PROSITE" id="PS50968"/>
    </source>
</evidence>